<keyword evidence="3" id="KW-1185">Reference proteome</keyword>
<feature type="compositionally biased region" description="Low complexity" evidence="1">
    <location>
        <begin position="10"/>
        <end position="28"/>
    </location>
</feature>
<accession>A0A9P6ZXI5</accession>
<feature type="compositionally biased region" description="Basic and acidic residues" evidence="1">
    <location>
        <begin position="526"/>
        <end position="541"/>
    </location>
</feature>
<reference evidence="2" key="1">
    <citation type="journal article" date="2020" name="New Phytol.">
        <title>Comparative genomics reveals dynamic genome evolution in host specialist ectomycorrhizal fungi.</title>
        <authorList>
            <person name="Lofgren L.A."/>
            <person name="Nguyen N.H."/>
            <person name="Vilgalys R."/>
            <person name="Ruytinx J."/>
            <person name="Liao H.L."/>
            <person name="Branco S."/>
            <person name="Kuo A."/>
            <person name="LaButti K."/>
            <person name="Lipzen A."/>
            <person name="Andreopoulos W."/>
            <person name="Pangilinan J."/>
            <person name="Riley R."/>
            <person name="Hundley H."/>
            <person name="Na H."/>
            <person name="Barry K."/>
            <person name="Grigoriev I.V."/>
            <person name="Stajich J.E."/>
            <person name="Kennedy P.G."/>
        </authorList>
    </citation>
    <scope>NUCLEOTIDE SEQUENCE</scope>
    <source>
        <strain evidence="2">DOB743</strain>
    </source>
</reference>
<organism evidence="2 3">
    <name type="scientific">Suillus placidus</name>
    <dbReference type="NCBI Taxonomy" id="48579"/>
    <lineage>
        <taxon>Eukaryota</taxon>
        <taxon>Fungi</taxon>
        <taxon>Dikarya</taxon>
        <taxon>Basidiomycota</taxon>
        <taxon>Agaricomycotina</taxon>
        <taxon>Agaricomycetes</taxon>
        <taxon>Agaricomycetidae</taxon>
        <taxon>Boletales</taxon>
        <taxon>Suillineae</taxon>
        <taxon>Suillaceae</taxon>
        <taxon>Suillus</taxon>
    </lineage>
</organism>
<feature type="compositionally biased region" description="Polar residues" evidence="1">
    <location>
        <begin position="168"/>
        <end position="177"/>
    </location>
</feature>
<dbReference type="AlphaFoldDB" id="A0A9P6ZXI5"/>
<proteinExistence type="predicted"/>
<name>A0A9P6ZXI5_9AGAM</name>
<feature type="compositionally biased region" description="Polar residues" evidence="1">
    <location>
        <begin position="495"/>
        <end position="519"/>
    </location>
</feature>
<feature type="region of interest" description="Disordered" evidence="1">
    <location>
        <begin position="168"/>
        <end position="276"/>
    </location>
</feature>
<evidence type="ECO:0000313" key="2">
    <source>
        <dbReference type="EMBL" id="KAG1777626.1"/>
    </source>
</evidence>
<feature type="region of interest" description="Disordered" evidence="1">
    <location>
        <begin position="1"/>
        <end position="65"/>
    </location>
</feature>
<feature type="compositionally biased region" description="Low complexity" evidence="1">
    <location>
        <begin position="440"/>
        <end position="452"/>
    </location>
</feature>
<evidence type="ECO:0000313" key="3">
    <source>
        <dbReference type="Proteomes" id="UP000714275"/>
    </source>
</evidence>
<dbReference type="OrthoDB" id="3215534at2759"/>
<feature type="compositionally biased region" description="Polar residues" evidence="1">
    <location>
        <begin position="453"/>
        <end position="466"/>
    </location>
</feature>
<feature type="compositionally biased region" description="Low complexity" evidence="1">
    <location>
        <begin position="251"/>
        <end position="262"/>
    </location>
</feature>
<protein>
    <submittedName>
        <fullName evidence="2">Uncharacterized protein</fullName>
    </submittedName>
</protein>
<dbReference type="EMBL" id="JABBWD010000019">
    <property type="protein sequence ID" value="KAG1777626.1"/>
    <property type="molecule type" value="Genomic_DNA"/>
</dbReference>
<gene>
    <name evidence="2" type="ORF">EV702DRAFT_1099484</name>
</gene>
<sequence length="704" mass="76814">MESDNDAQIGYGRRGASSSSSRESSPAAKRQKRSFTPNSDDGTPAVPAPVETNADESSRDGTPAPLIRQAVGFSWQPSVLPVATVNTYQAVLPSNPNAIQFLPGQALPKKTKRRAKPEYSAQTSRFRLSQVPEPTPAHTPEPLIQPALNAGGGPYSSMYRISNAASPSASVTMSNPSVADGASPGEAHSPAASSTVVSGPRSSYHAVPGAYNNIGPSHSRAPGQFGGPTTPAKNKRNKKSTGQRTAQDPGSLAQSSASSRQLQPPPSSMHYPRPGAHYRRDYEANLGSRSPSTSAVSLQEPVGPTFSAKERSVAPPASGGPIRPLRMLTLLIEDVRSGVPDHQLAEIKVVLRPGEDPDGGFWANAKEVCETLQAGPSRIDGPARVYTLRGKYRQFFMRVDADNVLEAESCNLGVSKERTLEVVVEAPVPKGRLPPPPRLPLELPQMSSSDSDTALSPSRQQMSRQAMYSGVTRDTRIDLLSQSDYRPQKRKRPSQNHSSPQNKAPRNSIQKTPSPSCTPHQAKGLRHGDRDSSSSDEDGVREISPPIPGRHAETVDERDDAIANFIRSDIEGDKEWPRCMSIISHGGPKRVSDVLWTYNYVENRVKEHEDRKTPSHWDGAPNSRVERRHVWRALNLTTEWGEECRTVLTLVGHYGKYGRRYQDPHVMSEIDSTAAPTEKTFKRFVKLLHSVDAQYLSSRLMENI</sequence>
<evidence type="ECO:0000256" key="1">
    <source>
        <dbReference type="SAM" id="MobiDB-lite"/>
    </source>
</evidence>
<feature type="region of interest" description="Disordered" evidence="1">
    <location>
        <begin position="108"/>
        <end position="145"/>
    </location>
</feature>
<comment type="caution">
    <text evidence="2">The sequence shown here is derived from an EMBL/GenBank/DDBJ whole genome shotgun (WGS) entry which is preliminary data.</text>
</comment>
<feature type="region of interest" description="Disordered" evidence="1">
    <location>
        <begin position="428"/>
        <end position="558"/>
    </location>
</feature>
<feature type="compositionally biased region" description="Polar residues" evidence="1">
    <location>
        <begin position="191"/>
        <end position="201"/>
    </location>
</feature>
<dbReference type="Proteomes" id="UP000714275">
    <property type="component" value="Unassembled WGS sequence"/>
</dbReference>